<dbReference type="PROSITE" id="PS00211">
    <property type="entry name" value="ABC_TRANSPORTER_1"/>
    <property type="match status" value="1"/>
</dbReference>
<dbReference type="FunFam" id="3.40.50.300:FF:000221">
    <property type="entry name" value="Multidrug ABC transporter ATP-binding protein"/>
    <property type="match status" value="1"/>
</dbReference>
<proteinExistence type="predicted"/>
<dbReference type="RefSeq" id="WP_149308015.1">
    <property type="nucleotide sequence ID" value="NZ_SRSD01000007.1"/>
</dbReference>
<feature type="transmembrane region" description="Helical" evidence="9">
    <location>
        <begin position="20"/>
        <end position="46"/>
    </location>
</feature>
<keyword evidence="2" id="KW-0813">Transport</keyword>
<dbReference type="OrthoDB" id="5480201at2"/>
<keyword evidence="5" id="KW-0547">Nucleotide-binding</keyword>
<evidence type="ECO:0000313" key="13">
    <source>
        <dbReference type="Proteomes" id="UP000324298"/>
    </source>
</evidence>
<dbReference type="Gene3D" id="1.20.1560.10">
    <property type="entry name" value="ABC transporter type 1, transmembrane domain"/>
    <property type="match status" value="1"/>
</dbReference>
<name>A0A5A9XDR3_9BACT</name>
<evidence type="ECO:0000256" key="4">
    <source>
        <dbReference type="ARBA" id="ARBA00022692"/>
    </source>
</evidence>
<evidence type="ECO:0000259" key="10">
    <source>
        <dbReference type="PROSITE" id="PS50893"/>
    </source>
</evidence>
<dbReference type="Pfam" id="PF00005">
    <property type="entry name" value="ABC_tran"/>
    <property type="match status" value="1"/>
</dbReference>
<dbReference type="InterPro" id="IPR036640">
    <property type="entry name" value="ABC1_TM_sf"/>
</dbReference>
<feature type="transmembrane region" description="Helical" evidence="9">
    <location>
        <begin position="66"/>
        <end position="93"/>
    </location>
</feature>
<dbReference type="InterPro" id="IPR011527">
    <property type="entry name" value="ABC1_TM_dom"/>
</dbReference>
<dbReference type="PANTHER" id="PTHR24221:SF632">
    <property type="entry name" value="ATP-DEPENDENT LIPID A-CORE FLIPPASE"/>
    <property type="match status" value="1"/>
</dbReference>
<reference evidence="12 13" key="1">
    <citation type="submission" date="2019-04" db="EMBL/GenBank/DDBJ databases">
        <title>Geobacter ruber sp. nov., ferric-reducing bacteria isolated from paddy soil.</title>
        <authorList>
            <person name="Xu Z."/>
            <person name="Masuda Y."/>
            <person name="Itoh H."/>
            <person name="Senoo K."/>
        </authorList>
    </citation>
    <scope>NUCLEOTIDE SEQUENCE [LARGE SCALE GENOMIC DNA]</scope>
    <source>
        <strain evidence="12 13">Red88</strain>
    </source>
</reference>
<dbReference type="SUPFAM" id="SSF90123">
    <property type="entry name" value="ABC transporter transmembrane region"/>
    <property type="match status" value="1"/>
</dbReference>
<keyword evidence="3" id="KW-1003">Cell membrane</keyword>
<dbReference type="Pfam" id="PF00664">
    <property type="entry name" value="ABC_membrane"/>
    <property type="match status" value="1"/>
</dbReference>
<dbReference type="PROSITE" id="PS50929">
    <property type="entry name" value="ABC_TM1F"/>
    <property type="match status" value="1"/>
</dbReference>
<keyword evidence="6 12" id="KW-0067">ATP-binding</keyword>
<feature type="domain" description="ABC transporter" evidence="10">
    <location>
        <begin position="363"/>
        <end position="601"/>
    </location>
</feature>
<dbReference type="GO" id="GO:0005886">
    <property type="term" value="C:plasma membrane"/>
    <property type="evidence" value="ECO:0007669"/>
    <property type="project" value="UniProtKB-SubCell"/>
</dbReference>
<keyword evidence="7 9" id="KW-1133">Transmembrane helix</keyword>
<dbReference type="PROSITE" id="PS50893">
    <property type="entry name" value="ABC_TRANSPORTER_2"/>
    <property type="match status" value="1"/>
</dbReference>
<evidence type="ECO:0000313" key="12">
    <source>
        <dbReference type="EMBL" id="KAA0890498.1"/>
    </source>
</evidence>
<keyword evidence="13" id="KW-1185">Reference proteome</keyword>
<feature type="domain" description="ABC transmembrane type-1" evidence="11">
    <location>
        <begin position="59"/>
        <end position="282"/>
    </location>
</feature>
<evidence type="ECO:0000256" key="6">
    <source>
        <dbReference type="ARBA" id="ARBA00022840"/>
    </source>
</evidence>
<evidence type="ECO:0000259" key="11">
    <source>
        <dbReference type="PROSITE" id="PS50929"/>
    </source>
</evidence>
<dbReference type="PANTHER" id="PTHR24221">
    <property type="entry name" value="ATP-BINDING CASSETTE SUB-FAMILY B"/>
    <property type="match status" value="1"/>
</dbReference>
<evidence type="ECO:0000256" key="1">
    <source>
        <dbReference type="ARBA" id="ARBA00004651"/>
    </source>
</evidence>
<evidence type="ECO:0000256" key="9">
    <source>
        <dbReference type="SAM" id="Phobius"/>
    </source>
</evidence>
<keyword evidence="4 9" id="KW-0812">Transmembrane</keyword>
<feature type="transmembrane region" description="Helical" evidence="9">
    <location>
        <begin position="178"/>
        <end position="198"/>
    </location>
</feature>
<comment type="subcellular location">
    <subcellularLocation>
        <location evidence="1">Cell membrane</location>
        <topology evidence="1">Multi-pass membrane protein</topology>
    </subcellularLocation>
</comment>
<sequence>MFLTIRKMFDLLSKREKIQLYVQFVALVSMAFVEMAGIASILPFMAVVANPGVIRTNRWLKHAYDFFQFSSLQSFLFFLGIVVLGLMVFSNLFKALTTWLTLRYDNRLNYNLARRLLAAYLARPYEFFLNRNTAEMGKNVLSEARTVIAGILSPGMQLLSSSLLCIFIMAFLMVVDPFVAVAIIVVLGGSYGAIYLVVRRRLVRIGREQVEANTMKFKAASEALSGIKDLKILGRERVFLDRFAVHALRHARQNATVGVISQLPRYALETIAFGGILLIVIYSLESEKDVGKIVPLLSIYAFAGYRLMPALQQIFASISAVRVSLPTLDILHQDMCESPLSTDPDVAVVDAQSLKPLPFTQKLVLKSISFRYAGAQEPAVKGISLTISPNTSIGLVGATGSGKTTTVDIILGLLSPTHGQLLVDGSEVSGDIVANWQRNLGYVPQHIYLCDDTITRNIAFGVPEEDIDMEAVIRAARVANLNDFIEQELPNGFETVIGERGVRLSGGQRQRIGIARALYRDPVVLIMDEATSALDGITEEAVMDALRTLSGEKTIIMIAHRLTTVKDCDIIYHMEHGHIVNQGSYDELLGSSAWFQAAARTGT</sequence>
<dbReference type="GO" id="GO:0016887">
    <property type="term" value="F:ATP hydrolysis activity"/>
    <property type="evidence" value="ECO:0007669"/>
    <property type="project" value="InterPro"/>
</dbReference>
<evidence type="ECO:0000256" key="8">
    <source>
        <dbReference type="ARBA" id="ARBA00023136"/>
    </source>
</evidence>
<dbReference type="Proteomes" id="UP000324298">
    <property type="component" value="Unassembled WGS sequence"/>
</dbReference>
<dbReference type="InterPro" id="IPR003439">
    <property type="entry name" value="ABC_transporter-like_ATP-bd"/>
</dbReference>
<evidence type="ECO:0000256" key="3">
    <source>
        <dbReference type="ARBA" id="ARBA00022475"/>
    </source>
</evidence>
<dbReference type="GO" id="GO:0140359">
    <property type="term" value="F:ABC-type transporter activity"/>
    <property type="evidence" value="ECO:0007669"/>
    <property type="project" value="InterPro"/>
</dbReference>
<feature type="transmembrane region" description="Helical" evidence="9">
    <location>
        <begin position="146"/>
        <end position="172"/>
    </location>
</feature>
<organism evidence="12 13">
    <name type="scientific">Oryzomonas rubra</name>
    <dbReference type="NCBI Taxonomy" id="2509454"/>
    <lineage>
        <taxon>Bacteria</taxon>
        <taxon>Pseudomonadati</taxon>
        <taxon>Thermodesulfobacteriota</taxon>
        <taxon>Desulfuromonadia</taxon>
        <taxon>Geobacterales</taxon>
        <taxon>Geobacteraceae</taxon>
        <taxon>Oryzomonas</taxon>
    </lineage>
</organism>
<dbReference type="GO" id="GO:0034040">
    <property type="term" value="F:ATPase-coupled lipid transmembrane transporter activity"/>
    <property type="evidence" value="ECO:0007669"/>
    <property type="project" value="TreeGrafter"/>
</dbReference>
<accession>A0A5A9XDR3</accession>
<evidence type="ECO:0000256" key="2">
    <source>
        <dbReference type="ARBA" id="ARBA00022448"/>
    </source>
</evidence>
<dbReference type="InterPro" id="IPR003593">
    <property type="entry name" value="AAA+_ATPase"/>
</dbReference>
<dbReference type="AlphaFoldDB" id="A0A5A9XDR3"/>
<keyword evidence="8 9" id="KW-0472">Membrane</keyword>
<dbReference type="InterPro" id="IPR027417">
    <property type="entry name" value="P-loop_NTPase"/>
</dbReference>
<dbReference type="InterPro" id="IPR039421">
    <property type="entry name" value="Type_1_exporter"/>
</dbReference>
<dbReference type="EMBL" id="SRSD01000007">
    <property type="protein sequence ID" value="KAA0890498.1"/>
    <property type="molecule type" value="Genomic_DNA"/>
</dbReference>
<dbReference type="SMART" id="SM00382">
    <property type="entry name" value="AAA"/>
    <property type="match status" value="1"/>
</dbReference>
<dbReference type="GO" id="GO:0005524">
    <property type="term" value="F:ATP binding"/>
    <property type="evidence" value="ECO:0007669"/>
    <property type="project" value="UniProtKB-KW"/>
</dbReference>
<evidence type="ECO:0000256" key="5">
    <source>
        <dbReference type="ARBA" id="ARBA00022741"/>
    </source>
</evidence>
<comment type="caution">
    <text evidence="12">The sequence shown here is derived from an EMBL/GenBank/DDBJ whole genome shotgun (WGS) entry which is preliminary data.</text>
</comment>
<feature type="transmembrane region" description="Helical" evidence="9">
    <location>
        <begin position="266"/>
        <end position="284"/>
    </location>
</feature>
<protein>
    <submittedName>
        <fullName evidence="12">ABC transporter ATP-binding protein</fullName>
    </submittedName>
</protein>
<gene>
    <name evidence="12" type="ORF">ET418_12640</name>
</gene>
<dbReference type="SUPFAM" id="SSF52540">
    <property type="entry name" value="P-loop containing nucleoside triphosphate hydrolases"/>
    <property type="match status" value="1"/>
</dbReference>
<evidence type="ECO:0000256" key="7">
    <source>
        <dbReference type="ARBA" id="ARBA00022989"/>
    </source>
</evidence>
<dbReference type="Gene3D" id="3.40.50.300">
    <property type="entry name" value="P-loop containing nucleotide triphosphate hydrolases"/>
    <property type="match status" value="1"/>
</dbReference>
<dbReference type="InterPro" id="IPR017871">
    <property type="entry name" value="ABC_transporter-like_CS"/>
</dbReference>